<keyword evidence="6" id="KW-0879">Wnt signaling pathway</keyword>
<dbReference type="EMBL" id="JAFIRN010000015">
    <property type="protein sequence ID" value="KAG5834777.1"/>
    <property type="molecule type" value="Genomic_DNA"/>
</dbReference>
<protein>
    <recommendedName>
        <fullName evidence="3">Secreted frizzled-related protein 1</fullName>
    </recommendedName>
</protein>
<dbReference type="GO" id="GO:0030154">
    <property type="term" value="P:cell differentiation"/>
    <property type="evidence" value="ECO:0007669"/>
    <property type="project" value="UniProtKB-KW"/>
</dbReference>
<dbReference type="FunFam" id="1.10.2000.10:FF:000001">
    <property type="entry name" value="secreted frizzled-related protein 2"/>
    <property type="match status" value="1"/>
</dbReference>
<dbReference type="Proteomes" id="UP001044222">
    <property type="component" value="Chromosome 15"/>
</dbReference>
<evidence type="ECO:0000256" key="8">
    <source>
        <dbReference type="ARBA" id="ARBA00022782"/>
    </source>
</evidence>
<dbReference type="GO" id="GO:0005615">
    <property type="term" value="C:extracellular space"/>
    <property type="evidence" value="ECO:0007669"/>
    <property type="project" value="TreeGrafter"/>
</dbReference>
<dbReference type="PROSITE" id="PS50189">
    <property type="entry name" value="NTR"/>
    <property type="match status" value="1"/>
</dbReference>
<dbReference type="Gene3D" id="2.40.50.120">
    <property type="match status" value="1"/>
</dbReference>
<proteinExistence type="inferred from homology"/>
<dbReference type="InterPro" id="IPR036790">
    <property type="entry name" value="Frizzled_dom_sf"/>
</dbReference>
<comment type="caution">
    <text evidence="15">The sequence shown here is derived from an EMBL/GenBank/DDBJ whole genome shotgun (WGS) entry which is preliminary data.</text>
</comment>
<evidence type="ECO:0000256" key="2">
    <source>
        <dbReference type="ARBA" id="ARBA00010054"/>
    </source>
</evidence>
<dbReference type="AlphaFoldDB" id="A0A9D3RP75"/>
<evidence type="ECO:0000256" key="11">
    <source>
        <dbReference type="PROSITE-ProRule" id="PRU00090"/>
    </source>
</evidence>
<organism evidence="15 16">
    <name type="scientific">Anguilla anguilla</name>
    <name type="common">European freshwater eel</name>
    <name type="synonym">Muraena anguilla</name>
    <dbReference type="NCBI Taxonomy" id="7936"/>
    <lineage>
        <taxon>Eukaryota</taxon>
        <taxon>Metazoa</taxon>
        <taxon>Chordata</taxon>
        <taxon>Craniata</taxon>
        <taxon>Vertebrata</taxon>
        <taxon>Euteleostomi</taxon>
        <taxon>Actinopterygii</taxon>
        <taxon>Neopterygii</taxon>
        <taxon>Teleostei</taxon>
        <taxon>Anguilliformes</taxon>
        <taxon>Anguillidae</taxon>
        <taxon>Anguilla</taxon>
    </lineage>
</organism>
<dbReference type="CDD" id="cd03580">
    <property type="entry name" value="NTR_Sfrp1_like"/>
    <property type="match status" value="1"/>
</dbReference>
<keyword evidence="10" id="KW-0325">Glycoprotein</keyword>
<keyword evidence="4" id="KW-0217">Developmental protein</keyword>
<dbReference type="GO" id="GO:0060070">
    <property type="term" value="P:canonical Wnt signaling pathway"/>
    <property type="evidence" value="ECO:0007669"/>
    <property type="project" value="TreeGrafter"/>
</dbReference>
<dbReference type="GO" id="GO:2000026">
    <property type="term" value="P:regulation of multicellular organismal development"/>
    <property type="evidence" value="ECO:0007669"/>
    <property type="project" value="UniProtKB-ARBA"/>
</dbReference>
<dbReference type="GO" id="GO:0017147">
    <property type="term" value="F:Wnt-protein binding"/>
    <property type="evidence" value="ECO:0007669"/>
    <property type="project" value="TreeGrafter"/>
</dbReference>
<keyword evidence="7 12" id="KW-0732">Signal</keyword>
<dbReference type="Pfam" id="PF01392">
    <property type="entry name" value="Fz"/>
    <property type="match status" value="1"/>
</dbReference>
<dbReference type="SUPFAM" id="SSF50242">
    <property type="entry name" value="TIMP-like"/>
    <property type="match status" value="1"/>
</dbReference>
<evidence type="ECO:0000259" key="14">
    <source>
        <dbReference type="PROSITE" id="PS50189"/>
    </source>
</evidence>
<feature type="domain" description="NTR" evidence="14">
    <location>
        <begin position="172"/>
        <end position="295"/>
    </location>
</feature>
<accession>A0A9D3RP75</accession>
<evidence type="ECO:0000256" key="10">
    <source>
        <dbReference type="ARBA" id="ARBA00023180"/>
    </source>
</evidence>
<dbReference type="InterPro" id="IPR020067">
    <property type="entry name" value="Frizzled_dom"/>
</dbReference>
<comment type="similarity">
    <text evidence="2">Belongs to the secreted frizzled-related protein (sFRP) family.</text>
</comment>
<dbReference type="GO" id="GO:0035567">
    <property type="term" value="P:non-canonical Wnt signaling pathway"/>
    <property type="evidence" value="ECO:0007669"/>
    <property type="project" value="TreeGrafter"/>
</dbReference>
<evidence type="ECO:0000256" key="9">
    <source>
        <dbReference type="ARBA" id="ARBA00023157"/>
    </source>
</evidence>
<dbReference type="InterPro" id="IPR018933">
    <property type="entry name" value="Netrin_module_non-TIMP"/>
</dbReference>
<evidence type="ECO:0000313" key="16">
    <source>
        <dbReference type="Proteomes" id="UP001044222"/>
    </source>
</evidence>
<reference evidence="15" key="1">
    <citation type="submission" date="2021-01" db="EMBL/GenBank/DDBJ databases">
        <title>A chromosome-scale assembly of European eel, Anguilla anguilla.</title>
        <authorList>
            <person name="Henkel C."/>
            <person name="Jong-Raadsen S.A."/>
            <person name="Dufour S."/>
            <person name="Weltzien F.-A."/>
            <person name="Palstra A.P."/>
            <person name="Pelster B."/>
            <person name="Spaink H.P."/>
            <person name="Van Den Thillart G.E."/>
            <person name="Jansen H."/>
            <person name="Zahm M."/>
            <person name="Klopp C."/>
            <person name="Cedric C."/>
            <person name="Louis A."/>
            <person name="Berthelot C."/>
            <person name="Parey E."/>
            <person name="Roest Crollius H."/>
            <person name="Montfort J."/>
            <person name="Robinson-Rechavi M."/>
            <person name="Bucao C."/>
            <person name="Bouchez O."/>
            <person name="Gislard M."/>
            <person name="Lluch J."/>
            <person name="Milhes M."/>
            <person name="Lampietro C."/>
            <person name="Lopez Roques C."/>
            <person name="Donnadieu C."/>
            <person name="Braasch I."/>
            <person name="Desvignes T."/>
            <person name="Postlethwait J."/>
            <person name="Bobe J."/>
            <person name="Guiguen Y."/>
            <person name="Dirks R."/>
        </authorList>
    </citation>
    <scope>NUCLEOTIDE SEQUENCE</scope>
    <source>
        <strain evidence="15">Tag_6206</strain>
        <tissue evidence="15">Liver</tissue>
    </source>
</reference>
<comment type="subcellular location">
    <subcellularLocation>
        <location evidence="1">Secreted</location>
    </subcellularLocation>
</comment>
<dbReference type="InterPro" id="IPR015526">
    <property type="entry name" value="Frizzled/SFRP"/>
</dbReference>
<evidence type="ECO:0000256" key="6">
    <source>
        <dbReference type="ARBA" id="ARBA00022687"/>
    </source>
</evidence>
<dbReference type="InterPro" id="IPR008993">
    <property type="entry name" value="TIMP-like_OB-fold"/>
</dbReference>
<evidence type="ECO:0000256" key="7">
    <source>
        <dbReference type="ARBA" id="ARBA00022729"/>
    </source>
</evidence>
<feature type="disulfide bond" evidence="11">
    <location>
        <begin position="123"/>
        <end position="147"/>
    </location>
</feature>
<dbReference type="FunFam" id="2.40.50.120:FF:000003">
    <property type="entry name" value="Secreted frizzled-related protein 1"/>
    <property type="match status" value="1"/>
</dbReference>
<evidence type="ECO:0000313" key="15">
    <source>
        <dbReference type="EMBL" id="KAG5834777.1"/>
    </source>
</evidence>
<dbReference type="SUPFAM" id="SSF63501">
    <property type="entry name" value="Frizzled cysteine-rich domain"/>
    <property type="match status" value="1"/>
</dbReference>
<dbReference type="PROSITE" id="PS50038">
    <property type="entry name" value="FZ"/>
    <property type="match status" value="1"/>
</dbReference>
<evidence type="ECO:0000256" key="1">
    <source>
        <dbReference type="ARBA" id="ARBA00004613"/>
    </source>
</evidence>
<feature type="domain" description="FZ" evidence="13">
    <location>
        <begin position="43"/>
        <end position="159"/>
    </location>
</feature>
<feature type="disulfide bond" evidence="11">
    <location>
        <begin position="58"/>
        <end position="104"/>
    </location>
</feature>
<dbReference type="SMART" id="SM00063">
    <property type="entry name" value="FRI"/>
    <property type="match status" value="1"/>
</dbReference>
<gene>
    <name evidence="15" type="ORF">ANANG_G00265170</name>
</gene>
<dbReference type="PANTHER" id="PTHR11309">
    <property type="entry name" value="FRIZZLED"/>
    <property type="match status" value="1"/>
</dbReference>
<keyword evidence="16" id="KW-1185">Reference proteome</keyword>
<evidence type="ECO:0000256" key="4">
    <source>
        <dbReference type="ARBA" id="ARBA00022473"/>
    </source>
</evidence>
<evidence type="ECO:0000259" key="13">
    <source>
        <dbReference type="PROSITE" id="PS50038"/>
    </source>
</evidence>
<keyword evidence="8" id="KW-0221">Differentiation</keyword>
<name>A0A9D3RP75_ANGAN</name>
<dbReference type="InterPro" id="IPR001134">
    <property type="entry name" value="Netrin_domain"/>
</dbReference>
<sequence>MEFFWTLGSLALILALVEARGQASEYENPGWKVDGYNSGRGSGRSAECVDIPEDLRLCHNVGYSQMLLPNLLDHDSMAEVRLQASGWVPLVLNNCHPGTQALLCSLFAPVCLERAMPPCRWLCEAVRAGCSPVLENFGIAWPDMLNCDAFPQDDLCIVNTTQTAFSGPSPVCPSCDTDPKMEVILEHMCASDFAIKAEIREVRGEPSDRRVILEKRRRLLKGSLRKREVRKLVPLLRGGADCPCPVLERPGGGATAYLLTGRTADGRHLLTGIHRWDRASPAFRRAMRAYRANRCPVLHTVSK</sequence>
<evidence type="ECO:0000256" key="12">
    <source>
        <dbReference type="SAM" id="SignalP"/>
    </source>
</evidence>
<evidence type="ECO:0000256" key="3">
    <source>
        <dbReference type="ARBA" id="ARBA00020517"/>
    </source>
</evidence>
<evidence type="ECO:0000256" key="5">
    <source>
        <dbReference type="ARBA" id="ARBA00022525"/>
    </source>
</evidence>
<dbReference type="Pfam" id="PF01759">
    <property type="entry name" value="NTR"/>
    <property type="match status" value="1"/>
</dbReference>
<keyword evidence="5" id="KW-0964">Secreted</keyword>
<keyword evidence="9 11" id="KW-1015">Disulfide bond</keyword>
<feature type="chain" id="PRO_5039459092" description="Secreted frizzled-related protein 1" evidence="12">
    <location>
        <begin position="24"/>
        <end position="303"/>
    </location>
</feature>
<feature type="signal peptide" evidence="12">
    <location>
        <begin position="1"/>
        <end position="23"/>
    </location>
</feature>
<dbReference type="PANTHER" id="PTHR11309:SF87">
    <property type="entry name" value="SECRETED FRIZZLED-RELATED PROTEIN 1"/>
    <property type="match status" value="1"/>
</dbReference>
<dbReference type="Gene3D" id="1.10.2000.10">
    <property type="entry name" value="Frizzled cysteine-rich domain"/>
    <property type="match status" value="1"/>
</dbReference>
<comment type="caution">
    <text evidence="11">Lacks conserved residue(s) required for the propagation of feature annotation.</text>
</comment>